<name>A0ABT7CB01_9MICO</name>
<feature type="transmembrane region" description="Helical" evidence="1">
    <location>
        <begin position="165"/>
        <end position="182"/>
    </location>
</feature>
<feature type="transmembrane region" description="Helical" evidence="1">
    <location>
        <begin position="188"/>
        <end position="211"/>
    </location>
</feature>
<evidence type="ECO:0000313" key="2">
    <source>
        <dbReference type="EMBL" id="MDJ1371821.1"/>
    </source>
</evidence>
<evidence type="ECO:0000313" key="3">
    <source>
        <dbReference type="Proteomes" id="UP001170379"/>
    </source>
</evidence>
<feature type="transmembrane region" description="Helical" evidence="1">
    <location>
        <begin position="130"/>
        <end position="153"/>
    </location>
</feature>
<dbReference type="RefSeq" id="WP_026937156.1">
    <property type="nucleotide sequence ID" value="NZ_CP028426.1"/>
</dbReference>
<keyword evidence="1" id="KW-0472">Membrane</keyword>
<feature type="transmembrane region" description="Helical" evidence="1">
    <location>
        <begin position="69"/>
        <end position="87"/>
    </location>
</feature>
<keyword evidence="3" id="KW-1185">Reference proteome</keyword>
<accession>A0ABT7CB01</accession>
<protein>
    <submittedName>
        <fullName evidence="2">Uncharacterized protein</fullName>
    </submittedName>
</protein>
<gene>
    <name evidence="2" type="ORF">C7K25_10665</name>
</gene>
<reference evidence="2" key="2">
    <citation type="journal article" date="2022" name="Sci. Rep.">
        <title>In silico prediction of the enzymes involved in the degradation of the herbicide molinate by Gulosibacter molinativorax ON4T.</title>
        <authorList>
            <person name="Lopes A.R."/>
            <person name="Bunin E."/>
            <person name="Viana A.T."/>
            <person name="Froufe H."/>
            <person name="Munoz-Merida A."/>
            <person name="Pinho D."/>
            <person name="Figueiredo J."/>
            <person name="Barroso C."/>
            <person name="Vaz-Moreira I."/>
            <person name="Bellanger X."/>
            <person name="Egas C."/>
            <person name="Nunes O.C."/>
        </authorList>
    </citation>
    <scope>NUCLEOTIDE SEQUENCE</scope>
    <source>
        <strain evidence="2">ON4</strain>
    </source>
</reference>
<proteinExistence type="predicted"/>
<keyword evidence="1" id="KW-0812">Transmembrane</keyword>
<dbReference type="Proteomes" id="UP001170379">
    <property type="component" value="Unassembled WGS sequence"/>
</dbReference>
<evidence type="ECO:0000256" key="1">
    <source>
        <dbReference type="SAM" id="Phobius"/>
    </source>
</evidence>
<comment type="caution">
    <text evidence="2">The sequence shown here is derived from an EMBL/GenBank/DDBJ whole genome shotgun (WGS) entry which is preliminary data.</text>
</comment>
<feature type="transmembrane region" description="Helical" evidence="1">
    <location>
        <begin position="94"/>
        <end position="110"/>
    </location>
</feature>
<organism evidence="2 3">
    <name type="scientific">Gulosibacter molinativorax</name>
    <dbReference type="NCBI Taxonomy" id="256821"/>
    <lineage>
        <taxon>Bacteria</taxon>
        <taxon>Bacillati</taxon>
        <taxon>Actinomycetota</taxon>
        <taxon>Actinomycetes</taxon>
        <taxon>Micrococcales</taxon>
        <taxon>Microbacteriaceae</taxon>
        <taxon>Gulosibacter</taxon>
    </lineage>
</organism>
<dbReference type="EMBL" id="PXVD01000016">
    <property type="protein sequence ID" value="MDJ1371821.1"/>
    <property type="molecule type" value="Genomic_DNA"/>
</dbReference>
<keyword evidence="1" id="KW-1133">Transmembrane helix</keyword>
<reference evidence="2" key="1">
    <citation type="submission" date="2018-03" db="EMBL/GenBank/DDBJ databases">
        <authorList>
            <person name="Nunes O.C."/>
            <person name="Lopes A.R."/>
            <person name="Froufe H."/>
            <person name="Munoz-Merida A."/>
            <person name="Barroso C."/>
            <person name="Egas C."/>
        </authorList>
    </citation>
    <scope>NUCLEOTIDE SEQUENCE</scope>
    <source>
        <strain evidence="2">ON4</strain>
    </source>
</reference>
<sequence length="234" mass="24756">MFAGHYGVALAAKAVRGDLPLGGLFIATQAMDIANSVLLLTGLERIRIHAEATGAEAVETTYAPWSHSLPGATVLAAVMALLITLALRRRRQRLMAAVLVALVVVSHWLLDVLAHPDGIPVIDHSVEVGLGMPLVVSIVVESVLLLVGLAFYIRATRPVNALGRFGMPTFVVAVAAFNIYVATSTAPATVTLVALSTLAAHVLFAVVAWWLDRQRIPASKRARSDAHALAVDVP</sequence>